<comment type="caution">
    <text evidence="2">The sequence shown here is derived from an EMBL/GenBank/DDBJ whole genome shotgun (WGS) entry which is preliminary data.</text>
</comment>
<protein>
    <submittedName>
        <fullName evidence="2">Uncharacterized protein</fullName>
    </submittedName>
</protein>
<keyword evidence="3" id="KW-1185">Reference proteome</keyword>
<organism evidence="2 3">
    <name type="scientific">Kitasatospora putterlickiae</name>
    <dbReference type="NCBI Taxonomy" id="221725"/>
    <lineage>
        <taxon>Bacteria</taxon>
        <taxon>Bacillati</taxon>
        <taxon>Actinomycetota</taxon>
        <taxon>Actinomycetes</taxon>
        <taxon>Kitasatosporales</taxon>
        <taxon>Streptomycetaceae</taxon>
        <taxon>Kitasatospora</taxon>
    </lineage>
</organism>
<name>A0ABP4IX83_9ACTN</name>
<proteinExistence type="predicted"/>
<dbReference type="Proteomes" id="UP001499863">
    <property type="component" value="Unassembled WGS sequence"/>
</dbReference>
<evidence type="ECO:0000313" key="3">
    <source>
        <dbReference type="Proteomes" id="UP001499863"/>
    </source>
</evidence>
<reference evidence="3" key="1">
    <citation type="journal article" date="2019" name="Int. J. Syst. Evol. Microbiol.">
        <title>The Global Catalogue of Microorganisms (GCM) 10K type strain sequencing project: providing services to taxonomists for standard genome sequencing and annotation.</title>
        <authorList>
            <consortium name="The Broad Institute Genomics Platform"/>
            <consortium name="The Broad Institute Genome Sequencing Center for Infectious Disease"/>
            <person name="Wu L."/>
            <person name="Ma J."/>
        </authorList>
    </citation>
    <scope>NUCLEOTIDE SEQUENCE [LARGE SCALE GENOMIC DNA]</scope>
    <source>
        <strain evidence="3">JCM 12393</strain>
    </source>
</reference>
<feature type="region of interest" description="Disordered" evidence="1">
    <location>
        <begin position="1"/>
        <end position="20"/>
    </location>
</feature>
<dbReference type="RefSeq" id="WP_344336082.1">
    <property type="nucleotide sequence ID" value="NZ_BAAAKJ010000189.1"/>
</dbReference>
<accession>A0ABP4IX83</accession>
<evidence type="ECO:0000313" key="2">
    <source>
        <dbReference type="EMBL" id="GAA1397453.1"/>
    </source>
</evidence>
<gene>
    <name evidence="2" type="ORF">GCM10009639_34870</name>
</gene>
<dbReference type="EMBL" id="BAAAKJ010000189">
    <property type="protein sequence ID" value="GAA1397453.1"/>
    <property type="molecule type" value="Genomic_DNA"/>
</dbReference>
<sequence>MSYDPDEGNVGFFDPGDDPEWQAAVSAVSETYGTPAAPESTDWPGAPLPGSPWPGE</sequence>
<feature type="region of interest" description="Disordered" evidence="1">
    <location>
        <begin position="31"/>
        <end position="56"/>
    </location>
</feature>
<feature type="compositionally biased region" description="Pro residues" evidence="1">
    <location>
        <begin position="46"/>
        <end position="56"/>
    </location>
</feature>
<evidence type="ECO:0000256" key="1">
    <source>
        <dbReference type="SAM" id="MobiDB-lite"/>
    </source>
</evidence>